<dbReference type="PANTHER" id="PTHR45527">
    <property type="entry name" value="NONRIBOSOMAL PEPTIDE SYNTHETASE"/>
    <property type="match status" value="1"/>
</dbReference>
<evidence type="ECO:0000256" key="2">
    <source>
        <dbReference type="ARBA" id="ARBA00022450"/>
    </source>
</evidence>
<organism evidence="10 11">
    <name type="scientific">Sorangium cellulosum</name>
    <name type="common">Polyangium cellulosum</name>
    <dbReference type="NCBI Taxonomy" id="56"/>
    <lineage>
        <taxon>Bacteria</taxon>
        <taxon>Pseudomonadati</taxon>
        <taxon>Myxococcota</taxon>
        <taxon>Polyangia</taxon>
        <taxon>Polyangiales</taxon>
        <taxon>Polyangiaceae</taxon>
        <taxon>Sorangium</taxon>
    </lineage>
</organism>
<dbReference type="Gene3D" id="3.40.50.980">
    <property type="match status" value="2"/>
</dbReference>
<dbReference type="InterPro" id="IPR014031">
    <property type="entry name" value="Ketoacyl_synth_C"/>
</dbReference>
<dbReference type="Pfam" id="PF00501">
    <property type="entry name" value="AMP-binding"/>
    <property type="match status" value="2"/>
</dbReference>
<dbReference type="NCBIfam" id="TIGR01733">
    <property type="entry name" value="AA-adenyl-dom"/>
    <property type="match status" value="2"/>
</dbReference>
<dbReference type="InterPro" id="IPR029063">
    <property type="entry name" value="SAM-dependent_MTases_sf"/>
</dbReference>
<evidence type="ECO:0000256" key="1">
    <source>
        <dbReference type="ARBA" id="ARBA00001957"/>
    </source>
</evidence>
<feature type="region of interest" description="Disordered" evidence="7">
    <location>
        <begin position="3385"/>
        <end position="3443"/>
    </location>
</feature>
<comment type="cofactor">
    <cofactor evidence="1">
        <name>pantetheine 4'-phosphate</name>
        <dbReference type="ChEBI" id="CHEBI:47942"/>
    </cofactor>
</comment>
<dbReference type="FunFam" id="1.10.1200.10:FF:000016">
    <property type="entry name" value="Non-ribosomal peptide synthase"/>
    <property type="match status" value="2"/>
</dbReference>
<dbReference type="PROSITE" id="PS00012">
    <property type="entry name" value="PHOSPHOPANTETHEINE"/>
    <property type="match status" value="1"/>
</dbReference>
<dbReference type="Gene3D" id="3.30.70.3290">
    <property type="match status" value="2"/>
</dbReference>
<dbReference type="SUPFAM" id="SSF53335">
    <property type="entry name" value="S-adenosyl-L-methionine-dependent methyltransferases"/>
    <property type="match status" value="1"/>
</dbReference>
<dbReference type="NCBIfam" id="NF003417">
    <property type="entry name" value="PRK04813.1"/>
    <property type="match status" value="3"/>
</dbReference>
<dbReference type="Gene3D" id="3.40.47.10">
    <property type="match status" value="1"/>
</dbReference>
<proteinExistence type="inferred from homology"/>
<dbReference type="Gene3D" id="1.10.1200.10">
    <property type="entry name" value="ACP-like"/>
    <property type="match status" value="2"/>
</dbReference>
<dbReference type="GO" id="GO:0004315">
    <property type="term" value="F:3-oxoacyl-[acyl-carrier-protein] synthase activity"/>
    <property type="evidence" value="ECO:0007669"/>
    <property type="project" value="InterPro"/>
</dbReference>
<dbReference type="PROSITE" id="PS50075">
    <property type="entry name" value="CARRIER"/>
    <property type="match status" value="2"/>
</dbReference>
<dbReference type="PROSITE" id="PS52004">
    <property type="entry name" value="KS3_2"/>
    <property type="match status" value="1"/>
</dbReference>
<dbReference type="InterPro" id="IPR016035">
    <property type="entry name" value="Acyl_Trfase/lysoPLipase"/>
</dbReference>
<dbReference type="Pfam" id="PF08242">
    <property type="entry name" value="Methyltransf_12"/>
    <property type="match status" value="1"/>
</dbReference>
<dbReference type="Pfam" id="PF22621">
    <property type="entry name" value="CurL-like_PKS_C"/>
    <property type="match status" value="1"/>
</dbReference>
<dbReference type="InterPro" id="IPR036736">
    <property type="entry name" value="ACP-like_sf"/>
</dbReference>
<dbReference type="Gene3D" id="3.40.366.10">
    <property type="entry name" value="Malonyl-Coenzyme A Acyl Carrier Protein, domain 2"/>
    <property type="match status" value="2"/>
</dbReference>
<dbReference type="InterPro" id="IPR042099">
    <property type="entry name" value="ANL_N_sf"/>
</dbReference>
<dbReference type="InterPro" id="IPR010071">
    <property type="entry name" value="AA_adenyl_dom"/>
</dbReference>
<feature type="region of interest" description="Disordered" evidence="7">
    <location>
        <begin position="2552"/>
        <end position="2606"/>
    </location>
</feature>
<evidence type="ECO:0000313" key="10">
    <source>
        <dbReference type="EMBL" id="AUX22495.1"/>
    </source>
</evidence>
<evidence type="ECO:0000256" key="5">
    <source>
        <dbReference type="ARBA" id="ARBA00022737"/>
    </source>
</evidence>
<dbReference type="FunFam" id="3.30.300.30:FF:000010">
    <property type="entry name" value="Enterobactin synthetase component F"/>
    <property type="match status" value="1"/>
</dbReference>
<dbReference type="GO" id="GO:0009403">
    <property type="term" value="P:toxin biosynthetic process"/>
    <property type="evidence" value="ECO:0007669"/>
    <property type="project" value="UniProtKB-ARBA"/>
</dbReference>
<dbReference type="GO" id="GO:0031177">
    <property type="term" value="F:phosphopantetheine binding"/>
    <property type="evidence" value="ECO:0007669"/>
    <property type="project" value="InterPro"/>
</dbReference>
<feature type="compositionally biased region" description="Basic and acidic residues" evidence="7">
    <location>
        <begin position="203"/>
        <end position="214"/>
    </location>
</feature>
<dbReference type="InterPro" id="IPR014043">
    <property type="entry name" value="Acyl_transferase_dom"/>
</dbReference>
<comment type="similarity">
    <text evidence="6">In the C-terminal section; belongs to the NRP synthetase family.</text>
</comment>
<dbReference type="PANTHER" id="PTHR45527:SF14">
    <property type="entry name" value="PLIPASTATIN SYNTHASE SUBUNIT B"/>
    <property type="match status" value="1"/>
</dbReference>
<dbReference type="Pfam" id="PF13193">
    <property type="entry name" value="AMP-binding_C"/>
    <property type="match status" value="2"/>
</dbReference>
<dbReference type="InterPro" id="IPR006162">
    <property type="entry name" value="Ppantetheine_attach_site"/>
</dbReference>
<dbReference type="GO" id="GO:0047462">
    <property type="term" value="F:phenylalanine racemase (ATP-hydrolyzing) activity"/>
    <property type="evidence" value="ECO:0007669"/>
    <property type="project" value="UniProtKB-EC"/>
</dbReference>
<dbReference type="OrthoDB" id="9778690at2"/>
<evidence type="ECO:0000313" key="11">
    <source>
        <dbReference type="Proteomes" id="UP000295781"/>
    </source>
</evidence>
<dbReference type="SMART" id="SM00825">
    <property type="entry name" value="PKS_KS"/>
    <property type="match status" value="1"/>
</dbReference>
<dbReference type="CDD" id="cd02440">
    <property type="entry name" value="AdoMet_MTases"/>
    <property type="match status" value="1"/>
</dbReference>
<dbReference type="GO" id="GO:0006633">
    <property type="term" value="P:fatty acid biosynthetic process"/>
    <property type="evidence" value="ECO:0007669"/>
    <property type="project" value="InterPro"/>
</dbReference>
<feature type="region of interest" description="Disordered" evidence="7">
    <location>
        <begin position="203"/>
        <end position="227"/>
    </location>
</feature>
<dbReference type="Gene3D" id="2.30.38.10">
    <property type="entry name" value="Luciferase, Domain 3"/>
    <property type="match status" value="1"/>
</dbReference>
<keyword evidence="5" id="KW-0677">Repeat</keyword>
<feature type="region of interest" description="Disordered" evidence="7">
    <location>
        <begin position="1847"/>
        <end position="1868"/>
    </location>
</feature>
<dbReference type="EC" id="5.1.1.11" evidence="10"/>
<dbReference type="Gene3D" id="3.30.559.10">
    <property type="entry name" value="Chloramphenicol acetyltransferase-like domain"/>
    <property type="match status" value="2"/>
</dbReference>
<dbReference type="InterPro" id="IPR023213">
    <property type="entry name" value="CAT-like_dom_sf"/>
</dbReference>
<dbReference type="FunFam" id="2.30.38.10:FF:000001">
    <property type="entry name" value="Non-ribosomal peptide synthetase PvdI"/>
    <property type="match status" value="1"/>
</dbReference>
<dbReference type="InterPro" id="IPR016039">
    <property type="entry name" value="Thiolase-like"/>
</dbReference>
<evidence type="ECO:0000259" key="9">
    <source>
        <dbReference type="PROSITE" id="PS52004"/>
    </source>
</evidence>
<evidence type="ECO:0000256" key="3">
    <source>
        <dbReference type="ARBA" id="ARBA00022553"/>
    </source>
</evidence>
<dbReference type="InterPro" id="IPR009081">
    <property type="entry name" value="PP-bd_ACP"/>
</dbReference>
<dbReference type="EMBL" id="CP012670">
    <property type="protein sequence ID" value="AUX22495.1"/>
    <property type="molecule type" value="Genomic_DNA"/>
</dbReference>
<dbReference type="FunFam" id="3.30.559.10:FF:000012">
    <property type="entry name" value="Non-ribosomal peptide synthetase"/>
    <property type="match status" value="1"/>
</dbReference>
<dbReference type="InterPro" id="IPR001227">
    <property type="entry name" value="Ac_transferase_dom_sf"/>
</dbReference>
<dbReference type="InterPro" id="IPR001242">
    <property type="entry name" value="Condensation_dom"/>
</dbReference>
<gene>
    <name evidence="10" type="ORF">SOCEGT47_029980</name>
</gene>
<evidence type="ECO:0000256" key="6">
    <source>
        <dbReference type="ARBA" id="ARBA00029443"/>
    </source>
</evidence>
<dbReference type="Gene3D" id="3.30.300.30">
    <property type="match status" value="3"/>
</dbReference>
<name>A0A4P2PZZ8_SORCE</name>
<dbReference type="FunFam" id="3.40.50.980:FF:000001">
    <property type="entry name" value="Non-ribosomal peptide synthetase"/>
    <property type="match status" value="2"/>
</dbReference>
<dbReference type="PROSITE" id="PS00606">
    <property type="entry name" value="KS3_1"/>
    <property type="match status" value="1"/>
</dbReference>
<dbReference type="Pfam" id="PF02801">
    <property type="entry name" value="Ketoacyl-synt_C"/>
    <property type="match status" value="1"/>
</dbReference>
<dbReference type="InterPro" id="IPR000873">
    <property type="entry name" value="AMP-dep_synth/lig_dom"/>
</dbReference>
<dbReference type="InterPro" id="IPR020841">
    <property type="entry name" value="PKS_Beta-ketoAc_synthase_dom"/>
</dbReference>
<dbReference type="CDD" id="cd00833">
    <property type="entry name" value="PKS"/>
    <property type="match status" value="1"/>
</dbReference>
<dbReference type="CDD" id="cd19531">
    <property type="entry name" value="LCL_NRPS-like"/>
    <property type="match status" value="2"/>
</dbReference>
<dbReference type="GO" id="GO:0005829">
    <property type="term" value="C:cytosol"/>
    <property type="evidence" value="ECO:0007669"/>
    <property type="project" value="TreeGrafter"/>
</dbReference>
<sequence length="3443" mass="369135">MNTLSHAPLSLEQERAWLFARRFGAVPGFHERGAAWLLGELDVPRLAQAIEGLAARHEILRTSFAERDGQPVQVISSEVDIAFRTLDLGAAGLPALEERALATAHDEVALPLDPERGPLWRASLIRLRPARHLLVLAMHPLVSDGDRSVDLFLSELFRGYHELPRPAPPVRYQDHARRQREAMAGELGAQQLARLRRELSDAPRALEIRTDRPRPAAPSFAGGSAERALDPDLPRALRALAHDEGVALPAVLLTAMLAVLHRHTGQDEILVGASLPGRDPRAIQGTLGPLGDLVPVRGRLGGDPSFRALLHEVHRAAQEGREAAALPVEALVERLSPPRAPGRPPPFQVRFSMRTRSAAPRRGHQLTWSPVDLEPPAVTHDLVLRVEEREHRLIARIDYQRDLFEHATIARLLGHHEVLLRGAASDPSQPISALPLLTEEERRALLSAWSRGEALDPPRDRIHERVEAHARRAPSAVAVVLEGQRLTYAELDRRSNQVAHLLRELGAGPEVPIGVCLDRSIAMIVALLGVLKSGGAYVPLDPSYPPDRLAFLLEDTRVPVLLTEARFAARLRSRSERVVCLDADHGLLDRQPEGRVAPAPGEGPDNLAYIIHTSGSTGKPKGVMVTHANVVRLFDHTARDHRYSDRDVWTLFHSYSFDFSVLEIWGALCHGGRLVVVPFRTSRTPDALYRLLGDEEVTVLCQTPSAFRQLIHAEAEAAPALRDRLRLRLVICGGEALDVTLLRPWWERHGDRNPTVVNIYGPTETTVFATHRAMGIPDLERPWSSPIGAACPDVQVLLLDRRRALVPVGVAGEIYLGGAGVARGYLNRPELTEERFVESPFGAGPGSRLYRTGDLARYLASGDIEFLGRIDDQVKIHGHRVEPGEIAAALGQHPDVREAVVVVREDAPGDRRLVAYVVPRPAQGAQATDERALVPALRALAQGRLPAHMVPSAFVLLDALPTSPNGKVDRGALPPPSGARDQLGRAFVAPRSELEEALAGLWREILRVERVGVHDSFFELGGSSLHAVQLFSRLRGALGIDIGFQELFDHPTVAALAALGREGGGAAPRRERAIPRGARTGPAPLSFAQERLWFLHRLAPESRAYNCLCPFRLTGEIHVPALDRSLRELVRRHEILRTVYTEIEGRPAQIVAEDAAFWLEVADLQHLSEDEREVAARQLLDAEARRLFDLTRGPVFRAGLLRLGPRDHLFFLHIHHIAVDGWSLEVAYRELAALYEAFCQGAPSPLPDAPLQYADFAAWQRALLTDEALSELLAGWKQRLLDAPPLLELPGDHARPKIQSFRGATIPFQLDPELARAVRDLGARRDMTVNMVLLAAFAALLHRVTGREDLVIGLPSAGRDHPEIEQAIGFFVNVIPIRIDASGAPSFEELLRRVRAACLDAYAHDGLPFERLVKELQPERDPSYSPVVQVVFAPQPPAERELHLPGVEARAVDTDTRKTIFDVSLYAWESAGGVAGMLEYGTDLFERPTMERTLGHLVTLLAAATSAPARAVASLPVLAEAERRQLLVTWNDTGAEVPGDRSVLDLFEEQVARAPHAPAVVSGRGALTYGELDRRANQLAHRLIELGVGAGALVAICAERSPELVIGALGVLKAGAAYVPVDAGCSSDRLAFLLEDSGAPVLLTQAHLQARLRAHLQAQGSERAPGFAGAVIRLDADGPALAGQDGSRPRRRARPEDLAYAIYTSGSTGRPKGVLVEHRSLMNLVAWHLGRFSLGPADRTTLLASPGFDASVWETWPTLCAGACLHIPDEPLRRSPDELKAWLLAQGITVSFAPTPLAEELLRLDWPASSALRCLLTGGDRLRVFPGAAVPFDVVNNYGPTEATVVATSGPVPRSRPDGAPPAAEPSIGRPIDNLRVHVLDPRGELAPVGVPGELYIAGAGVARGYLNRPELTRERFLPDRFSDEPGARMVRTGDRARWRPDGTLEFLGRVDDQVKIRGHRVEPGEVEAALREHPAVEEVVVVAREDTPGNRRLIAYVVPRPDGGGPADEAPVAQAEHVAAWQALYDDTYGKDDAGADPGFNTAGWNSSYTGGPIGDAAMRAWRDHTVERILAFQPSRVWEIGCGTGLLLLEIAPQCAGYLGTDFSERAIARLRPQLARGTLAHVALSRREANDFRGVAPGSFDMVVLNSIVQYFPTADYLRAVIAGAVRSVAPGGVVFLGDVRSLPLLEAFHTSVQLHRAPADATVAALRERVRKAVVNDPELVLAPGFFHALGGQIPGVAHVEVWLKRGSGADEMTRFRYDVVLHVGAAPEPVAGGRSIAWTGPDSLEAVERALREEGAPALEVLGIPDARVHASVVAARRLREAAGAEPARAAAAAPDAAAAIAPEALWSLGARLGASVRITASGTAGPGCMDALFERAGEARRPRAWRAARPGEDRSAGALAHEPIRRGRPRVLPAGLRDAVAAKLPDYMVPAAFVRLDALPLTANGKIDVRALPAPEAARRERDEAARAPSPAAPDARVEAILGEIWCKVLGLDQVGLDDPFFELGGHSLLLARVRAGIRARLGQDVPITALFQHPTIRSLAGHLRAALDPRPGPEPGADLDSRPGPAPTPVPPAAAAGDRPASPPERGAPGPATEAPARRAIPDGAIAVIGMAGRFPKARDIDALWSALREGVEGISLHTLEELRALGADPALYRSPGFIPAVGALEDALGFDASFFGYGPEDAALMDPQHRVFLECAWEAMENAGYNPFAVPGPVGVFAGGDAPLYWVERVGPPPVAPNLLHHRIYTGNTPDCLTSRVAYKLGLRGPAVSVMTACSTSLVAVHLGRQSLLARECDMVLAGGVGVLSPDRAGYLHEDGAVTSPDGHCRPFDAEASGIVASDGVGVVVLKRLEDALADGDTIHAVIRGSAVTNAGAAKVGYTAPSLEGQIQTIVRAHAAAGVSPESIGYVEAHGAGTRLGDSIEVAALSQAFRRGTEEVGFCALGSVKGNLGHLRAAAGVAGLIKAALALEHELIPATLHFRRPGPEIDLAGSPFFVNAAPRAWKRGPSPRRAAVSALGLGGTYAHAVLEEAPEVAPSGPSRSCQLLVLSARTGAALEKSTDRLAEHLRRSPERSLADVAFTLQQGRVPFAHRRAVVCSSPALAEDRLARRDPAHVVSQVAGRRPPEVVFVFPGAGAARAGMGRALYQEERVYRESLDRCAERFRRALAVDLRAPLFPEEPARRRGEAEEEMRRPALRAAALFATEVALAQLLISWGIRPAAVIGHGVGELAAACVTGALSLDDAIALVAARGQVDEAPSDAGALPGRPDRLLLEVGPGSTLAAPASPASPASPAAAGGAGRRIVSALPAPSAPGEERTDMASLLGAVAELWCAGVDVDWAAFSRGERRRRVPLPTYPFERVHHAVETTCAVGPATVRSFAPKVRNPPEPAPRALDLESEAEHGPASRGPASRGPASRGPASRGPASRGPASRGPTSH</sequence>
<dbReference type="Pfam" id="PF00698">
    <property type="entry name" value="Acyl_transf_1"/>
    <property type="match status" value="1"/>
</dbReference>
<dbReference type="SUPFAM" id="SSF52777">
    <property type="entry name" value="CoA-dependent acyltransferases"/>
    <property type="match status" value="4"/>
</dbReference>
<keyword evidence="4" id="KW-0808">Transferase</keyword>
<dbReference type="Proteomes" id="UP000295781">
    <property type="component" value="Chromosome"/>
</dbReference>
<dbReference type="GO" id="GO:0043041">
    <property type="term" value="P:amino acid activation for nonribosomal peptide biosynthetic process"/>
    <property type="evidence" value="ECO:0007669"/>
    <property type="project" value="TreeGrafter"/>
</dbReference>
<dbReference type="InterPro" id="IPR014030">
    <property type="entry name" value="Ketoacyl_synth_N"/>
</dbReference>
<dbReference type="InterPro" id="IPR013217">
    <property type="entry name" value="Methyltransf_12"/>
</dbReference>
<dbReference type="InterPro" id="IPR025110">
    <property type="entry name" value="AMP-bd_C"/>
</dbReference>
<dbReference type="InterPro" id="IPR045851">
    <property type="entry name" value="AMP-bd_C_sf"/>
</dbReference>
<feature type="domain" description="Ketosynthase family 3 (KS3)" evidence="9">
    <location>
        <begin position="2610"/>
        <end position="3036"/>
    </location>
</feature>
<dbReference type="Gene3D" id="3.30.559.30">
    <property type="entry name" value="Nonribosomal peptide synthetase, condensation domain"/>
    <property type="match status" value="2"/>
</dbReference>
<dbReference type="Gene3D" id="3.40.50.12780">
    <property type="entry name" value="N-terminal domain of ligase-like"/>
    <property type="match status" value="1"/>
</dbReference>
<evidence type="ECO:0000259" key="8">
    <source>
        <dbReference type="PROSITE" id="PS50075"/>
    </source>
</evidence>
<keyword evidence="2" id="KW-0596">Phosphopantetheine</keyword>
<reference evidence="10 11" key="1">
    <citation type="submission" date="2015-09" db="EMBL/GenBank/DDBJ databases">
        <title>Sorangium comparison.</title>
        <authorList>
            <person name="Zaburannyi N."/>
            <person name="Bunk B."/>
            <person name="Overmann J."/>
            <person name="Mueller R."/>
        </authorList>
    </citation>
    <scope>NUCLEOTIDE SEQUENCE [LARGE SCALE GENOMIC DNA]</scope>
    <source>
        <strain evidence="10 11">So ceGT47</strain>
    </source>
</reference>
<keyword evidence="10" id="KW-0413">Isomerase</keyword>
<dbReference type="SUPFAM" id="SSF52151">
    <property type="entry name" value="FabD/lysophospholipase-like"/>
    <property type="match status" value="1"/>
</dbReference>
<dbReference type="SUPFAM" id="SSF53901">
    <property type="entry name" value="Thiolase-like"/>
    <property type="match status" value="1"/>
</dbReference>
<dbReference type="SMART" id="SM00823">
    <property type="entry name" value="PKS_PP"/>
    <property type="match status" value="2"/>
</dbReference>
<protein>
    <submittedName>
        <fullName evidence="10">Peptide synthetase</fullName>
        <ecNumber evidence="10">5.1.1.11</ecNumber>
    </submittedName>
</protein>
<dbReference type="InterPro" id="IPR020806">
    <property type="entry name" value="PKS_PP-bd"/>
</dbReference>
<evidence type="ECO:0000256" key="7">
    <source>
        <dbReference type="SAM" id="MobiDB-lite"/>
    </source>
</evidence>
<dbReference type="InterPro" id="IPR018201">
    <property type="entry name" value="Ketoacyl_synth_AS"/>
</dbReference>
<dbReference type="SUPFAM" id="SSF47336">
    <property type="entry name" value="ACP-like"/>
    <property type="match status" value="2"/>
</dbReference>
<dbReference type="CDD" id="cd17643">
    <property type="entry name" value="A_NRPS_Cytc1-like"/>
    <property type="match status" value="1"/>
</dbReference>
<feature type="domain" description="Carrier" evidence="8">
    <location>
        <begin position="989"/>
        <end position="1064"/>
    </location>
</feature>
<keyword evidence="3" id="KW-0597">Phosphoprotein</keyword>
<dbReference type="Pfam" id="PF00550">
    <property type="entry name" value="PP-binding"/>
    <property type="match status" value="2"/>
</dbReference>
<dbReference type="FunFam" id="3.40.50.12780:FF:000012">
    <property type="entry name" value="Non-ribosomal peptide synthetase"/>
    <property type="match status" value="1"/>
</dbReference>
<dbReference type="Gene3D" id="3.40.50.150">
    <property type="entry name" value="Vaccinia Virus protein VP39"/>
    <property type="match status" value="1"/>
</dbReference>
<evidence type="ECO:0000256" key="4">
    <source>
        <dbReference type="ARBA" id="ARBA00022679"/>
    </source>
</evidence>
<accession>A0A4P2PZZ8</accession>
<dbReference type="SUPFAM" id="SSF56801">
    <property type="entry name" value="Acetyl-CoA synthetase-like"/>
    <property type="match status" value="2"/>
</dbReference>
<dbReference type="Pfam" id="PF00668">
    <property type="entry name" value="Condensation"/>
    <property type="match status" value="2"/>
</dbReference>
<dbReference type="InterPro" id="IPR020845">
    <property type="entry name" value="AMP-binding_CS"/>
</dbReference>
<dbReference type="SMART" id="SM00827">
    <property type="entry name" value="PKS_AT"/>
    <property type="match status" value="1"/>
</dbReference>
<dbReference type="PROSITE" id="PS00455">
    <property type="entry name" value="AMP_BINDING"/>
    <property type="match status" value="1"/>
</dbReference>
<dbReference type="Pfam" id="PF00109">
    <property type="entry name" value="ketoacyl-synt"/>
    <property type="match status" value="1"/>
</dbReference>
<feature type="domain" description="Carrier" evidence="8">
    <location>
        <begin position="2479"/>
        <end position="2554"/>
    </location>
</feature>